<accession>A0A1G4T3J7</accession>
<dbReference type="RefSeq" id="WP_090650005.1">
    <property type="nucleotide sequence ID" value="NZ_CBCRYE010000005.1"/>
</dbReference>
<dbReference type="GO" id="GO:0016020">
    <property type="term" value="C:membrane"/>
    <property type="evidence" value="ECO:0007669"/>
    <property type="project" value="InterPro"/>
</dbReference>
<dbReference type="GO" id="GO:0004888">
    <property type="term" value="F:transmembrane signaling receptor activity"/>
    <property type="evidence" value="ECO:0007669"/>
    <property type="project" value="InterPro"/>
</dbReference>
<keyword evidence="3" id="KW-1133">Transmembrane helix</keyword>
<dbReference type="InterPro" id="IPR024478">
    <property type="entry name" value="HlyB_4HB_MCP"/>
</dbReference>
<dbReference type="OrthoDB" id="7295762at2"/>
<dbReference type="InterPro" id="IPR004089">
    <property type="entry name" value="MCPsignal_dom"/>
</dbReference>
<feature type="domain" description="HAMP" evidence="5">
    <location>
        <begin position="210"/>
        <end position="263"/>
    </location>
</feature>
<feature type="domain" description="Methyl-accepting transducer" evidence="4">
    <location>
        <begin position="300"/>
        <end position="554"/>
    </location>
</feature>
<dbReference type="Gene3D" id="6.10.340.10">
    <property type="match status" value="1"/>
</dbReference>
<dbReference type="SMART" id="SM00304">
    <property type="entry name" value="HAMP"/>
    <property type="match status" value="1"/>
</dbReference>
<dbReference type="GO" id="GO:0006935">
    <property type="term" value="P:chemotaxis"/>
    <property type="evidence" value="ECO:0007669"/>
    <property type="project" value="InterPro"/>
</dbReference>
<reference evidence="7" key="1">
    <citation type="submission" date="2016-10" db="EMBL/GenBank/DDBJ databases">
        <authorList>
            <person name="Varghese N."/>
            <person name="Submissions S."/>
        </authorList>
    </citation>
    <scope>NUCLEOTIDE SEQUENCE [LARGE SCALE GENOMIC DNA]</scope>
    <source>
        <strain evidence="7">CGMCC 1.3431</strain>
    </source>
</reference>
<evidence type="ECO:0000259" key="5">
    <source>
        <dbReference type="SMART" id="SM00304"/>
    </source>
</evidence>
<keyword evidence="7" id="KW-1185">Reference proteome</keyword>
<dbReference type="CDD" id="cd06225">
    <property type="entry name" value="HAMP"/>
    <property type="match status" value="1"/>
</dbReference>
<dbReference type="PANTHER" id="PTHR32089">
    <property type="entry name" value="METHYL-ACCEPTING CHEMOTAXIS PROTEIN MCPB"/>
    <property type="match status" value="1"/>
</dbReference>
<evidence type="ECO:0000256" key="1">
    <source>
        <dbReference type="ARBA" id="ARBA00023224"/>
    </source>
</evidence>
<keyword evidence="3" id="KW-0472">Membrane</keyword>
<dbReference type="Pfam" id="PF00672">
    <property type="entry name" value="HAMP"/>
    <property type="match status" value="1"/>
</dbReference>
<dbReference type="InterPro" id="IPR003660">
    <property type="entry name" value="HAMP_dom"/>
</dbReference>
<dbReference type="PRINTS" id="PR00260">
    <property type="entry name" value="CHEMTRNSDUCR"/>
</dbReference>
<proteinExistence type="inferred from homology"/>
<organism evidence="6 7">
    <name type="scientific">Asticcacaulis taihuensis</name>
    <dbReference type="NCBI Taxonomy" id="260084"/>
    <lineage>
        <taxon>Bacteria</taxon>
        <taxon>Pseudomonadati</taxon>
        <taxon>Pseudomonadota</taxon>
        <taxon>Alphaproteobacteria</taxon>
        <taxon>Caulobacterales</taxon>
        <taxon>Caulobacteraceae</taxon>
        <taxon>Asticcacaulis</taxon>
    </lineage>
</organism>
<dbReference type="SMART" id="SM00283">
    <property type="entry name" value="MA"/>
    <property type="match status" value="1"/>
</dbReference>
<dbReference type="Gene3D" id="1.10.287.950">
    <property type="entry name" value="Methyl-accepting chemotaxis protein"/>
    <property type="match status" value="1"/>
</dbReference>
<keyword evidence="3" id="KW-0812">Transmembrane</keyword>
<dbReference type="STRING" id="260084.SAMN02927928_3216"/>
<evidence type="ECO:0000256" key="2">
    <source>
        <dbReference type="ARBA" id="ARBA00029447"/>
    </source>
</evidence>
<protein>
    <submittedName>
        <fullName evidence="6">Methyl-accepting chemotaxis protein</fullName>
    </submittedName>
</protein>
<dbReference type="SUPFAM" id="SSF58104">
    <property type="entry name" value="Methyl-accepting chemotaxis protein (MCP) signaling domain"/>
    <property type="match status" value="1"/>
</dbReference>
<evidence type="ECO:0000313" key="6">
    <source>
        <dbReference type="EMBL" id="SCW75881.1"/>
    </source>
</evidence>
<dbReference type="Pfam" id="PF12729">
    <property type="entry name" value="4HB_MCP_1"/>
    <property type="match status" value="1"/>
</dbReference>
<dbReference type="EMBL" id="FMTS01000006">
    <property type="protein sequence ID" value="SCW75881.1"/>
    <property type="molecule type" value="Genomic_DNA"/>
</dbReference>
<feature type="transmembrane region" description="Helical" evidence="3">
    <location>
        <begin position="189"/>
        <end position="209"/>
    </location>
</feature>
<dbReference type="PANTHER" id="PTHR32089:SF112">
    <property type="entry name" value="LYSOZYME-LIKE PROTEIN-RELATED"/>
    <property type="match status" value="1"/>
</dbReference>
<dbReference type="Proteomes" id="UP000199150">
    <property type="component" value="Unassembled WGS sequence"/>
</dbReference>
<sequence>MLKNFTIRFRVIAAISLLLLTTIGTGVFSWLSLDTVNAQSNAVATNWLPATQAIGSLSEDFERYRLLQGVALLRSGEDREKTLAKARNTLEEIEQDLKAYDPTITPGKEEGLAKAMHAALADYIAVSAKFESSLAANNTEMAMAIYIGDMQPIVDRVRATVTADREFQVEMGNAAATGSMRKGAEAKTFIMVAIGLAVLLGGAIGGLMITGISNPVRKMTDAMRTLANGVTTAKIPNIGERNEIGDMASAVEVFKDNMIRNLALEEETRQAREDAEIQRRKTMYELADQFESAVGGIVEMVSSAATEMQATASQLTSSAQESAAQATSVSAAAEEAGTNVTSVASSAEELGASVSEIGRQVEHSSVMAREAVREADSTAAIVQELSEAADRINGIVDMIAGIASQTNLLALNATIESARAGEAGKGFAVVAAEVKQLAQQTGKATSEISQHIGSIQSTTKRAVEAIENITGTIRDINDSSSTIAAAVEQQGAATSEIVQAVNQASLGTQEVTSNITGVARMAEETGAGAAQVLSASGELALQAENLRTQINNFLAHIRAA</sequence>
<evidence type="ECO:0000256" key="3">
    <source>
        <dbReference type="SAM" id="Phobius"/>
    </source>
</evidence>
<keyword evidence="1" id="KW-0807">Transducer</keyword>
<evidence type="ECO:0000313" key="7">
    <source>
        <dbReference type="Proteomes" id="UP000199150"/>
    </source>
</evidence>
<evidence type="ECO:0000259" key="4">
    <source>
        <dbReference type="SMART" id="SM00283"/>
    </source>
</evidence>
<dbReference type="SUPFAM" id="SSF158472">
    <property type="entry name" value="HAMP domain-like"/>
    <property type="match status" value="1"/>
</dbReference>
<dbReference type="AlphaFoldDB" id="A0A1G4T3J7"/>
<dbReference type="Pfam" id="PF00015">
    <property type="entry name" value="MCPsignal"/>
    <property type="match status" value="1"/>
</dbReference>
<dbReference type="GO" id="GO:0007165">
    <property type="term" value="P:signal transduction"/>
    <property type="evidence" value="ECO:0007669"/>
    <property type="project" value="UniProtKB-KW"/>
</dbReference>
<comment type="similarity">
    <text evidence="2">Belongs to the methyl-accepting chemotaxis (MCP) protein family.</text>
</comment>
<gene>
    <name evidence="6" type="ORF">SAMN02927928_3216</name>
</gene>
<dbReference type="InterPro" id="IPR004090">
    <property type="entry name" value="Chemotax_Me-accpt_rcpt"/>
</dbReference>
<name>A0A1G4T3J7_9CAUL</name>